<dbReference type="SMR" id="A0A1S4CLP0"/>
<dbReference type="RefSeq" id="XP_016502143.1">
    <property type="nucleotide sequence ID" value="XM_016646657.1"/>
</dbReference>
<dbReference type="AlphaFoldDB" id="A0A1S4CLP0"/>
<dbReference type="KEGG" id="nta:107820371"/>
<evidence type="ECO:0000313" key="2">
    <source>
        <dbReference type="RefSeq" id="XP_016502143.1"/>
    </source>
</evidence>
<dbReference type="InterPro" id="IPR043502">
    <property type="entry name" value="DNA/RNA_pol_sf"/>
</dbReference>
<reference evidence="2" key="1">
    <citation type="submission" date="2025-08" db="UniProtKB">
        <authorList>
            <consortium name="RefSeq"/>
        </authorList>
    </citation>
    <scope>IDENTIFICATION</scope>
</reference>
<accession>A0A1S4CLP0</accession>
<dbReference type="SUPFAM" id="SSF56672">
    <property type="entry name" value="DNA/RNA polymerases"/>
    <property type="match status" value="1"/>
</dbReference>
<dbReference type="OrthoDB" id="1702342at2759"/>
<dbReference type="OMA" id="NSECEIA"/>
<dbReference type="InterPro" id="IPR051320">
    <property type="entry name" value="Viral_Replic_Matur_Polypro"/>
</dbReference>
<organism evidence="2">
    <name type="scientific">Nicotiana tabacum</name>
    <name type="common">Common tobacco</name>
    <dbReference type="NCBI Taxonomy" id="4097"/>
    <lineage>
        <taxon>Eukaryota</taxon>
        <taxon>Viridiplantae</taxon>
        <taxon>Streptophyta</taxon>
        <taxon>Embryophyta</taxon>
        <taxon>Tracheophyta</taxon>
        <taxon>Spermatophyta</taxon>
        <taxon>Magnoliopsida</taxon>
        <taxon>eudicotyledons</taxon>
        <taxon>Gunneridae</taxon>
        <taxon>Pentapetalae</taxon>
        <taxon>asterids</taxon>
        <taxon>lamiids</taxon>
        <taxon>Solanales</taxon>
        <taxon>Solanaceae</taxon>
        <taxon>Nicotianoideae</taxon>
        <taxon>Nicotianeae</taxon>
        <taxon>Nicotiana</taxon>
    </lineage>
</organism>
<protein>
    <submittedName>
        <fullName evidence="2">Uncharacterized mitochondrial protein AtMg00860-like</fullName>
    </submittedName>
</protein>
<dbReference type="Pfam" id="PF17919">
    <property type="entry name" value="RT_RNaseH_2"/>
    <property type="match status" value="1"/>
</dbReference>
<dbReference type="PANTHER" id="PTHR33064">
    <property type="entry name" value="POL PROTEIN"/>
    <property type="match status" value="1"/>
</dbReference>
<gene>
    <name evidence="2" type="primary">LOC107820371</name>
</gene>
<sequence>MEDHVIHRNNVLGILRKEQLFAKLSKCSFGQTKVEYLGHIIIGEGVATDPSKIEAMASWPTPKIIKALMGFLGLTGYYRRFIRSYGVISRPLTNLLKKNGFHWDEEAEHSFQILKQAMSNAPVLALADFNKTFIIETYACSKGMVQCLCKRADLLLFSAKL</sequence>
<name>A0A1S4CLP0_TOBAC</name>
<dbReference type="FunFam" id="3.30.70.270:FF:000020">
    <property type="entry name" value="Transposon Tf2-6 polyprotein-like Protein"/>
    <property type="match status" value="1"/>
</dbReference>
<dbReference type="STRING" id="4097.A0A1S4CLP0"/>
<dbReference type="InterPro" id="IPR041577">
    <property type="entry name" value="RT_RNaseH_2"/>
</dbReference>
<dbReference type="Gene3D" id="3.30.70.270">
    <property type="match status" value="2"/>
</dbReference>
<dbReference type="InterPro" id="IPR043128">
    <property type="entry name" value="Rev_trsase/Diguanyl_cyclase"/>
</dbReference>
<dbReference type="PaxDb" id="4097-A0A1S4CLP0"/>
<proteinExistence type="predicted"/>
<dbReference type="PANTHER" id="PTHR33064:SF40">
    <property type="entry name" value="REVERSE TRANSCRIPTASE_RETROTRANSPOSON-DERIVED PROTEIN RNASE H-LIKE DOMAIN-CONTAINING PROTEIN"/>
    <property type="match status" value="1"/>
</dbReference>
<evidence type="ECO:0000259" key="1">
    <source>
        <dbReference type="Pfam" id="PF17919"/>
    </source>
</evidence>
<feature type="domain" description="Reverse transcriptase/retrotransposon-derived protein RNase H-like" evidence="1">
    <location>
        <begin position="103"/>
        <end position="153"/>
    </location>
</feature>